<proteinExistence type="predicted"/>
<keyword evidence="2" id="KW-1185">Reference proteome</keyword>
<evidence type="ECO:0000313" key="1">
    <source>
        <dbReference type="EMBL" id="VVE87583.1"/>
    </source>
</evidence>
<dbReference type="EMBL" id="CABPST010000002">
    <property type="protein sequence ID" value="VVE87583.1"/>
    <property type="molecule type" value="Genomic_DNA"/>
</dbReference>
<sequence>MLRIQTTNRFVIHRKHPKHQIEGVCWLTRLVGAKNRFDQLARGVTSAA</sequence>
<name>A0A5E5BT11_9BURK</name>
<gene>
    <name evidence="1" type="ORF">PBR20603_01519</name>
</gene>
<dbReference type="AlphaFoldDB" id="A0A5E5BT11"/>
<organism evidence="1 2">
    <name type="scientific">Pandoraea bronchicola</name>
    <dbReference type="NCBI Taxonomy" id="2508287"/>
    <lineage>
        <taxon>Bacteria</taxon>
        <taxon>Pseudomonadati</taxon>
        <taxon>Pseudomonadota</taxon>
        <taxon>Betaproteobacteria</taxon>
        <taxon>Burkholderiales</taxon>
        <taxon>Burkholderiaceae</taxon>
        <taxon>Pandoraea</taxon>
    </lineage>
</organism>
<protein>
    <submittedName>
        <fullName evidence="1">Uncharacterized protein</fullName>
    </submittedName>
</protein>
<reference evidence="1 2" key="1">
    <citation type="submission" date="2019-08" db="EMBL/GenBank/DDBJ databases">
        <authorList>
            <person name="Peeters C."/>
        </authorList>
    </citation>
    <scope>NUCLEOTIDE SEQUENCE [LARGE SCALE GENOMIC DNA]</scope>
    <source>
        <strain evidence="1 2">LMG 20603</strain>
    </source>
</reference>
<dbReference type="Proteomes" id="UP000382040">
    <property type="component" value="Unassembled WGS sequence"/>
</dbReference>
<accession>A0A5E5BT11</accession>
<evidence type="ECO:0000313" key="2">
    <source>
        <dbReference type="Proteomes" id="UP000382040"/>
    </source>
</evidence>